<reference evidence="3" key="1">
    <citation type="journal article" date="2020" name="mSystems">
        <title>Genome- and Community-Level Interaction Insights into Carbon Utilization and Element Cycling Functions of Hydrothermarchaeota in Hydrothermal Sediment.</title>
        <authorList>
            <person name="Zhou Z."/>
            <person name="Liu Y."/>
            <person name="Xu W."/>
            <person name="Pan J."/>
            <person name="Luo Z.H."/>
            <person name="Li M."/>
        </authorList>
    </citation>
    <scope>NUCLEOTIDE SEQUENCE [LARGE SCALE GENOMIC DNA]</scope>
    <source>
        <strain evidence="3">SpSt-1235</strain>
    </source>
</reference>
<feature type="transmembrane region" description="Helical" evidence="2">
    <location>
        <begin position="25"/>
        <end position="44"/>
    </location>
</feature>
<keyword evidence="2" id="KW-0472">Membrane</keyword>
<keyword evidence="2" id="KW-0812">Transmembrane</keyword>
<feature type="coiled-coil region" evidence="1">
    <location>
        <begin position="293"/>
        <end position="320"/>
    </location>
</feature>
<evidence type="ECO:0000256" key="2">
    <source>
        <dbReference type="SAM" id="Phobius"/>
    </source>
</evidence>
<dbReference type="PANTHER" id="PTHR32309:SF13">
    <property type="entry name" value="FERRIC ENTEROBACTIN TRANSPORT PROTEIN FEPE"/>
    <property type="match status" value="1"/>
</dbReference>
<keyword evidence="1" id="KW-0175">Coiled coil</keyword>
<protein>
    <submittedName>
        <fullName evidence="3">Sugar transporter</fullName>
    </submittedName>
</protein>
<keyword evidence="3" id="KW-0813">Transport</keyword>
<dbReference type="PANTHER" id="PTHR32309">
    <property type="entry name" value="TYROSINE-PROTEIN KINASE"/>
    <property type="match status" value="1"/>
</dbReference>
<evidence type="ECO:0000313" key="3">
    <source>
        <dbReference type="EMBL" id="HER40023.1"/>
    </source>
</evidence>
<dbReference type="InterPro" id="IPR050445">
    <property type="entry name" value="Bact_polysacc_biosynth/exp"/>
</dbReference>
<dbReference type="GO" id="GO:0005886">
    <property type="term" value="C:plasma membrane"/>
    <property type="evidence" value="ECO:0007669"/>
    <property type="project" value="TreeGrafter"/>
</dbReference>
<name>A0A7C2M1J6_9FLAO</name>
<gene>
    <name evidence="3" type="ORF">ENO10_02260</name>
</gene>
<sequence>MAHEDDHISDVGSTFDFKGFVLKIFSYWQLILVSIGISLAVAYYNNVRKLPVYRLGNSISIKDDQNPFFTSNTSLTFNWGGTSDKVNTAITILKSRSHNEEVVERLQYYISYQQDGEYQRVNAYGFTPFKVVADSSAYQSQGNTFTITFTDPETFTLKTNFSGPAASVYNYRTKDYSTVVVEPGEFSREYKLNEHIDLPFFSGVLVPTEVAPVIGKPFYIRFNHFDGTVGRFKGISVNPQAQGSSVLNLSLTGNNKPEIVDYLNGTVRVLSENMLERKNLFATKTIRFIDSSLAVKSMELQNVEDELNRFRNENAIIDLSAETSQLNSKLTTLDVRKEEINRQLAYYQTLQDYLQTRQDYSDVPAPSVAGISEGS</sequence>
<dbReference type="Proteomes" id="UP000885753">
    <property type="component" value="Unassembled WGS sequence"/>
</dbReference>
<dbReference type="EMBL" id="DSEE01000166">
    <property type="protein sequence ID" value="HER40023.1"/>
    <property type="molecule type" value="Genomic_DNA"/>
</dbReference>
<accession>A0A7C2M1J6</accession>
<proteinExistence type="predicted"/>
<dbReference type="GO" id="GO:0004713">
    <property type="term" value="F:protein tyrosine kinase activity"/>
    <property type="evidence" value="ECO:0007669"/>
    <property type="project" value="TreeGrafter"/>
</dbReference>
<keyword evidence="2" id="KW-1133">Transmembrane helix</keyword>
<organism evidence="3">
    <name type="scientific">Salinimicrobium catena</name>
    <dbReference type="NCBI Taxonomy" id="390640"/>
    <lineage>
        <taxon>Bacteria</taxon>
        <taxon>Pseudomonadati</taxon>
        <taxon>Bacteroidota</taxon>
        <taxon>Flavobacteriia</taxon>
        <taxon>Flavobacteriales</taxon>
        <taxon>Flavobacteriaceae</taxon>
        <taxon>Salinimicrobium</taxon>
    </lineage>
</organism>
<keyword evidence="3" id="KW-0762">Sugar transport</keyword>
<comment type="caution">
    <text evidence="3">The sequence shown here is derived from an EMBL/GenBank/DDBJ whole genome shotgun (WGS) entry which is preliminary data.</text>
</comment>
<feature type="non-terminal residue" evidence="3">
    <location>
        <position position="375"/>
    </location>
</feature>
<dbReference type="AlphaFoldDB" id="A0A7C2M1J6"/>
<evidence type="ECO:0000256" key="1">
    <source>
        <dbReference type="SAM" id="Coils"/>
    </source>
</evidence>